<accession>A0ABS3LJX8</accession>
<feature type="transmembrane region" description="Helical" evidence="7">
    <location>
        <begin position="79"/>
        <end position="106"/>
    </location>
</feature>
<feature type="transmembrane region" description="Helical" evidence="7">
    <location>
        <begin position="318"/>
        <end position="345"/>
    </location>
</feature>
<dbReference type="HAMAP" id="MF_00221">
    <property type="entry name" value="NRAMP"/>
    <property type="match status" value="1"/>
</dbReference>
<proteinExistence type="inferred from homology"/>
<feature type="transmembrane region" description="Helical" evidence="7">
    <location>
        <begin position="428"/>
        <end position="449"/>
    </location>
</feature>
<dbReference type="NCBIfam" id="NF037982">
    <property type="entry name" value="Nramp_1"/>
    <property type="match status" value="1"/>
</dbReference>
<evidence type="ECO:0000256" key="1">
    <source>
        <dbReference type="ARBA" id="ARBA00004141"/>
    </source>
</evidence>
<protein>
    <recommendedName>
        <fullName evidence="7">Divalent metal cation transporter MntH</fullName>
    </recommendedName>
</protein>
<organism evidence="9 10">
    <name type="scientific">Acetobacter suratthaniensis</name>
    <dbReference type="NCBI Taxonomy" id="1502841"/>
    <lineage>
        <taxon>Bacteria</taxon>
        <taxon>Pseudomonadati</taxon>
        <taxon>Pseudomonadota</taxon>
        <taxon>Alphaproteobacteria</taxon>
        <taxon>Acetobacterales</taxon>
        <taxon>Acetobacteraceae</taxon>
        <taxon>Acetobacter</taxon>
    </lineage>
</organism>
<feature type="transmembrane region" description="Helical" evidence="7">
    <location>
        <begin position="366"/>
        <end position="385"/>
    </location>
</feature>
<dbReference type="Proteomes" id="UP000664399">
    <property type="component" value="Unassembled WGS sequence"/>
</dbReference>
<feature type="transmembrane region" description="Helical" evidence="7">
    <location>
        <begin position="269"/>
        <end position="298"/>
    </location>
</feature>
<comment type="subcellular location">
    <subcellularLocation>
        <location evidence="7">Cell membrane</location>
        <topology evidence="7">Multi-pass membrane protein</topology>
    </subcellularLocation>
    <subcellularLocation>
        <location evidence="1">Membrane</location>
        <topology evidence="1">Multi-pass membrane protein</topology>
    </subcellularLocation>
</comment>
<evidence type="ECO:0000256" key="2">
    <source>
        <dbReference type="ARBA" id="ARBA00022448"/>
    </source>
</evidence>
<dbReference type="Pfam" id="PF01566">
    <property type="entry name" value="Nramp"/>
    <property type="match status" value="1"/>
</dbReference>
<dbReference type="RefSeq" id="WP_207853639.1">
    <property type="nucleotide sequence ID" value="NZ_JAFVMG010000003.1"/>
</dbReference>
<keyword evidence="4 7" id="KW-0769">Symport</keyword>
<feature type="transmembrane region" description="Helical" evidence="7">
    <location>
        <begin position="228"/>
        <end position="248"/>
    </location>
</feature>
<keyword evidence="2 7" id="KW-0813">Transport</keyword>
<keyword evidence="3 7" id="KW-0812">Transmembrane</keyword>
<feature type="transmembrane region" description="Helical" evidence="7">
    <location>
        <begin position="155"/>
        <end position="176"/>
    </location>
</feature>
<keyword evidence="5 7" id="KW-1133">Transmembrane helix</keyword>
<dbReference type="NCBIfam" id="TIGR01197">
    <property type="entry name" value="nramp"/>
    <property type="match status" value="1"/>
</dbReference>
<dbReference type="PRINTS" id="PR00447">
    <property type="entry name" value="NATRESASSCMP"/>
</dbReference>
<name>A0ABS3LJX8_9PROT</name>
<keyword evidence="10" id="KW-1185">Reference proteome</keyword>
<feature type="region of interest" description="Disordered" evidence="8">
    <location>
        <begin position="1"/>
        <end position="23"/>
    </location>
</feature>
<dbReference type="NCBIfam" id="NF001923">
    <property type="entry name" value="PRK00701.1"/>
    <property type="match status" value="1"/>
</dbReference>
<comment type="caution">
    <text evidence="9">The sequence shown here is derived from an EMBL/GenBank/DDBJ whole genome shotgun (WGS) entry which is preliminary data.</text>
</comment>
<keyword evidence="7" id="KW-0406">Ion transport</keyword>
<sequence length="454" mass="48330">MSEQQSSPLLPDHLPDSPTGTTQTGPMSLSGVFASVSVPRSDVHWIRRFLAYSGPGYMVSVGYMDPGNWATDLQGGAQFGYTLLSVIVLSSLMAVVLQVLAARLGIASGLDLAQACRAFLPRALNLPLWAACELAIMACDLAEVIGTAIALQLLFGLPLIIGSILSVLDALLVLLLMNRGFRYLEAFIIALLGTIALCFVVQVIAAAPPAAALLRGLAPSPQIIRDPAMLYVAISIIGATVMPHNLYLHSSIVQTRAYERTSAGRREAIRWASWDSGVALTLAFFVNAAILVVAAAFHTTGHQQVAEIDEAYRLISPVLGLGVASTLFGLALLAAGINSTVTGTLAGQIIMEGFLSLRLPAWGRRLLTRGLAIIPVLIVAWLYGAQGVNRLLLASQVILSLQLPFAIIPLVLFVSSRKIMKEFAISRPLAILAWLITALVIVLNGRLLLDTLMG</sequence>
<evidence type="ECO:0000313" key="10">
    <source>
        <dbReference type="Proteomes" id="UP000664399"/>
    </source>
</evidence>
<feature type="transmembrane region" description="Helical" evidence="7">
    <location>
        <begin position="391"/>
        <end position="416"/>
    </location>
</feature>
<evidence type="ECO:0000256" key="6">
    <source>
        <dbReference type="ARBA" id="ARBA00023136"/>
    </source>
</evidence>
<evidence type="ECO:0000313" key="9">
    <source>
        <dbReference type="EMBL" id="MBO1327911.1"/>
    </source>
</evidence>
<evidence type="ECO:0000256" key="8">
    <source>
        <dbReference type="SAM" id="MobiDB-lite"/>
    </source>
</evidence>
<feature type="transmembrane region" description="Helical" evidence="7">
    <location>
        <begin position="183"/>
        <end position="208"/>
    </location>
</feature>
<keyword evidence="7" id="KW-1003">Cell membrane</keyword>
<reference evidence="9 10" key="1">
    <citation type="submission" date="2021-03" db="EMBL/GenBank/DDBJ databases">
        <title>The complete genome sequence of Acetobacter suratthaniensis TBRC 1719.</title>
        <authorList>
            <person name="Charoenyingcharoen P."/>
            <person name="Yukphan P."/>
        </authorList>
    </citation>
    <scope>NUCLEOTIDE SEQUENCE [LARGE SCALE GENOMIC DNA]</scope>
    <source>
        <strain evidence="9 10">TBRC 1719</strain>
    </source>
</reference>
<evidence type="ECO:0000256" key="7">
    <source>
        <dbReference type="HAMAP-Rule" id="MF_00221"/>
    </source>
</evidence>
<gene>
    <name evidence="7" type="primary">mntH</name>
    <name evidence="9" type="ORF">J2D75_05385</name>
</gene>
<evidence type="ECO:0000256" key="3">
    <source>
        <dbReference type="ARBA" id="ARBA00022692"/>
    </source>
</evidence>
<dbReference type="PANTHER" id="PTHR11706:SF33">
    <property type="entry name" value="NATURAL RESISTANCE-ASSOCIATED MACROPHAGE PROTEIN 2"/>
    <property type="match status" value="1"/>
</dbReference>
<evidence type="ECO:0000256" key="5">
    <source>
        <dbReference type="ARBA" id="ARBA00022989"/>
    </source>
</evidence>
<dbReference type="PANTHER" id="PTHR11706">
    <property type="entry name" value="SOLUTE CARRIER PROTEIN FAMILY 11 MEMBER"/>
    <property type="match status" value="1"/>
</dbReference>
<evidence type="ECO:0000256" key="4">
    <source>
        <dbReference type="ARBA" id="ARBA00022847"/>
    </source>
</evidence>
<keyword evidence="6 7" id="KW-0472">Membrane</keyword>
<dbReference type="InterPro" id="IPR001046">
    <property type="entry name" value="NRAMP_fam"/>
</dbReference>
<dbReference type="EMBL" id="JAFVMG010000003">
    <property type="protein sequence ID" value="MBO1327911.1"/>
    <property type="molecule type" value="Genomic_DNA"/>
</dbReference>
<comment type="similarity">
    <text evidence="7">Belongs to the NRAMP family.</text>
</comment>
<comment type="function">
    <text evidence="7">H(+)-stimulated, divalent metal cation uptake system.</text>
</comment>
<feature type="compositionally biased region" description="Low complexity" evidence="8">
    <location>
        <begin position="1"/>
        <end position="18"/>
    </location>
</feature>